<evidence type="ECO:0000313" key="1">
    <source>
        <dbReference type="EMBL" id="KAL3286777.1"/>
    </source>
</evidence>
<proteinExistence type="predicted"/>
<protein>
    <submittedName>
        <fullName evidence="1">Uncharacterized protein</fullName>
    </submittedName>
</protein>
<organism evidence="1 2">
    <name type="scientific">Cryptolaemus montrouzieri</name>
    <dbReference type="NCBI Taxonomy" id="559131"/>
    <lineage>
        <taxon>Eukaryota</taxon>
        <taxon>Metazoa</taxon>
        <taxon>Ecdysozoa</taxon>
        <taxon>Arthropoda</taxon>
        <taxon>Hexapoda</taxon>
        <taxon>Insecta</taxon>
        <taxon>Pterygota</taxon>
        <taxon>Neoptera</taxon>
        <taxon>Endopterygota</taxon>
        <taxon>Coleoptera</taxon>
        <taxon>Polyphaga</taxon>
        <taxon>Cucujiformia</taxon>
        <taxon>Coccinelloidea</taxon>
        <taxon>Coccinellidae</taxon>
        <taxon>Scymninae</taxon>
        <taxon>Scymnini</taxon>
        <taxon>Cryptolaemus</taxon>
    </lineage>
</organism>
<name>A0ABD2P737_9CUCU</name>
<keyword evidence="2" id="KW-1185">Reference proteome</keyword>
<accession>A0ABD2P737</accession>
<reference evidence="1 2" key="1">
    <citation type="journal article" date="2021" name="BMC Biol.">
        <title>Horizontally acquired antibacterial genes associated with adaptive radiation of ladybird beetles.</title>
        <authorList>
            <person name="Li H.S."/>
            <person name="Tang X.F."/>
            <person name="Huang Y.H."/>
            <person name="Xu Z.Y."/>
            <person name="Chen M.L."/>
            <person name="Du X.Y."/>
            <person name="Qiu B.Y."/>
            <person name="Chen P.T."/>
            <person name="Zhang W."/>
            <person name="Slipinski A."/>
            <person name="Escalona H.E."/>
            <person name="Waterhouse R.M."/>
            <person name="Zwick A."/>
            <person name="Pang H."/>
        </authorList>
    </citation>
    <scope>NUCLEOTIDE SEQUENCE [LARGE SCALE GENOMIC DNA]</scope>
    <source>
        <strain evidence="1">SYSU2018</strain>
    </source>
</reference>
<dbReference type="EMBL" id="JABFTP020000185">
    <property type="protein sequence ID" value="KAL3286777.1"/>
    <property type="molecule type" value="Genomic_DNA"/>
</dbReference>
<dbReference type="AlphaFoldDB" id="A0ABD2P737"/>
<comment type="caution">
    <text evidence="1">The sequence shown here is derived from an EMBL/GenBank/DDBJ whole genome shotgun (WGS) entry which is preliminary data.</text>
</comment>
<sequence length="274" mass="31476">MCEAFIKLSKSDEDILNNMIDYCRSHASKIKTENDVFNLLEESIIYSTNLFLNENFQNSLEENDDFDRLIQEAVCFAKALGQKNIENGLLECNLFSMRKLDTRNGKFLKRIFLIRKLIHGEYTMKNAIERLKKNTDQAKFDPRIRKMIRESGVLLSDGFSLMNSKTIPLQLLKPENLLGLEDFIVQRIKITYPILIIRNDMQAVIPREALQGVQSGRVPYVLIDESGISNFKPLHTLAAMKGSKNSEHVTSNNYFKFNGDIDYSVDSRASMNFA</sequence>
<gene>
    <name evidence="1" type="ORF">HHI36_001272</name>
</gene>
<evidence type="ECO:0000313" key="2">
    <source>
        <dbReference type="Proteomes" id="UP001516400"/>
    </source>
</evidence>
<dbReference type="Proteomes" id="UP001516400">
    <property type="component" value="Unassembled WGS sequence"/>
</dbReference>